<evidence type="ECO:0000259" key="2">
    <source>
        <dbReference type="SMART" id="SM01043"/>
    </source>
</evidence>
<dbReference type="RefSeq" id="WP_170039161.1">
    <property type="nucleotide sequence ID" value="NZ_JABDTL010000002.1"/>
</dbReference>
<dbReference type="GO" id="GO:0003677">
    <property type="term" value="F:DNA binding"/>
    <property type="evidence" value="ECO:0007669"/>
    <property type="project" value="UniProtKB-KW"/>
</dbReference>
<dbReference type="Proteomes" id="UP000582837">
    <property type="component" value="Unassembled WGS sequence"/>
</dbReference>
<sequence>MPPTFRLDLLGDPAFSGPGGPVRGRAAHKRRVALLAVLAVARGRPVGRERLIGLLWPELTTDAARHNLSESLYVLRKELGEGSVSAASAGDVALNPEVVATDVAEFQDRLDAGDAEGAAALYRGPLLDGFYVSEAPEFERWVDGERDRLARAFAAALEGLAQAAEAEGSAIRAVDWWRRLAAHDPFSSRTALRLVRALDAAGERPSALRAAEAHAALLREELGVEPDPDLLALVARLRADPPRAAAPLPALERDPAPEPAAVEPTRITPPPSLAQGETALPIPGPAERNAPPSAPLGPPRGETGPKTENAARTNADGAIHHPPLLPAVVSADIPALAPVAAPVPLTAPALVAAPPPSQPARRAGMARRRDSLPVAAAGGVLLGLLLSFLAGWDVQRPPEPESRYDPRRIAVLYFEDLSPGGELRYLAAGLTERLIHELGQVPVLDVVSRGGVRAYRGRSVRPDSIAAQLRAGSVVEGTLQRSGDSVWVTVALVDANTQRQLQSRVVGRPMGDVVALERAVAAEVSAALRIRLGREVRLHAAARETESAEAREAVLMAEQLRRDAREMAGGGDTLDGTSAARLLQRADSLLERAHAADRGWDAPILLRGWVDVDRATLARGAARQARLRSAATRGAGVLAGENAPAGALELRGTALYRLALDERDTVGQRVRLDSAEQDLRAGVAAEPARASAWSTLSQLLRIRGRLAESDVAARRALAEDAYLEDAADIRHRLFFSALWRADYAGAREECETGRAQFADDWRFTECRLTLLRNDRSRRADPAAAWRLVAELDRLDPPARARAQGRFYGPVYRRMVAAAVSARAGDTDSARAVAARARREAGADPGLGFSLDYDEAWVRLALGDTAGARALTARMGAARPDLRAYLERDPLIRELGAP</sequence>
<dbReference type="PANTHER" id="PTHR35807">
    <property type="entry name" value="TRANSCRIPTIONAL REGULATOR REDD-RELATED"/>
    <property type="match status" value="1"/>
</dbReference>
<name>A0A841H651_9BACT</name>
<evidence type="ECO:0000313" key="3">
    <source>
        <dbReference type="EMBL" id="MBB6073402.1"/>
    </source>
</evidence>
<dbReference type="InterPro" id="IPR051677">
    <property type="entry name" value="AfsR-DnrI-RedD_regulator"/>
</dbReference>
<organism evidence="3 4">
    <name type="scientific">Longimicrobium terrae</name>
    <dbReference type="NCBI Taxonomy" id="1639882"/>
    <lineage>
        <taxon>Bacteria</taxon>
        <taxon>Pseudomonadati</taxon>
        <taxon>Gemmatimonadota</taxon>
        <taxon>Longimicrobiia</taxon>
        <taxon>Longimicrobiales</taxon>
        <taxon>Longimicrobiaceae</taxon>
        <taxon>Longimicrobium</taxon>
    </lineage>
</organism>
<dbReference type="InterPro" id="IPR005158">
    <property type="entry name" value="BTAD"/>
</dbReference>
<feature type="region of interest" description="Disordered" evidence="1">
    <location>
        <begin position="245"/>
        <end position="310"/>
    </location>
</feature>
<feature type="domain" description="Bacterial transcriptional activator" evidence="2">
    <location>
        <begin position="101"/>
        <end position="238"/>
    </location>
</feature>
<dbReference type="SMART" id="SM01043">
    <property type="entry name" value="BTAD"/>
    <property type="match status" value="1"/>
</dbReference>
<protein>
    <submittedName>
        <fullName evidence="3">DNA-binding SARP family transcriptional activator/TolB-like protein</fullName>
    </submittedName>
</protein>
<dbReference type="SUPFAM" id="SSF48452">
    <property type="entry name" value="TPR-like"/>
    <property type="match status" value="1"/>
</dbReference>
<dbReference type="InterPro" id="IPR036388">
    <property type="entry name" value="WH-like_DNA-bd_sf"/>
</dbReference>
<proteinExistence type="predicted"/>
<keyword evidence="4" id="KW-1185">Reference proteome</keyword>
<dbReference type="InterPro" id="IPR016032">
    <property type="entry name" value="Sig_transdc_resp-reg_C-effctor"/>
</dbReference>
<reference evidence="3 4" key="1">
    <citation type="submission" date="2020-08" db="EMBL/GenBank/DDBJ databases">
        <title>Genomic Encyclopedia of Type Strains, Phase IV (KMG-IV): sequencing the most valuable type-strain genomes for metagenomic binning, comparative biology and taxonomic classification.</title>
        <authorList>
            <person name="Goeker M."/>
        </authorList>
    </citation>
    <scope>NUCLEOTIDE SEQUENCE [LARGE SCALE GENOMIC DNA]</scope>
    <source>
        <strain evidence="3 4">DSM 29007</strain>
    </source>
</reference>
<evidence type="ECO:0000313" key="4">
    <source>
        <dbReference type="Proteomes" id="UP000582837"/>
    </source>
</evidence>
<dbReference type="AlphaFoldDB" id="A0A841H651"/>
<dbReference type="Gene3D" id="1.10.10.10">
    <property type="entry name" value="Winged helix-like DNA-binding domain superfamily/Winged helix DNA-binding domain"/>
    <property type="match status" value="1"/>
</dbReference>
<evidence type="ECO:0000256" key="1">
    <source>
        <dbReference type="SAM" id="MobiDB-lite"/>
    </source>
</evidence>
<dbReference type="Pfam" id="PF03704">
    <property type="entry name" value="BTAD"/>
    <property type="match status" value="1"/>
</dbReference>
<dbReference type="EMBL" id="JACHIA010000024">
    <property type="protein sequence ID" value="MBB6073402.1"/>
    <property type="molecule type" value="Genomic_DNA"/>
</dbReference>
<dbReference type="InterPro" id="IPR011990">
    <property type="entry name" value="TPR-like_helical_dom_sf"/>
</dbReference>
<comment type="caution">
    <text evidence="3">The sequence shown here is derived from an EMBL/GenBank/DDBJ whole genome shotgun (WGS) entry which is preliminary data.</text>
</comment>
<accession>A0A841H651</accession>
<gene>
    <name evidence="3" type="ORF">HNQ61_005069</name>
</gene>
<dbReference type="SUPFAM" id="SSF46894">
    <property type="entry name" value="C-terminal effector domain of the bipartite response regulators"/>
    <property type="match status" value="1"/>
</dbReference>
<dbReference type="Gene3D" id="1.25.40.10">
    <property type="entry name" value="Tetratricopeptide repeat domain"/>
    <property type="match status" value="1"/>
</dbReference>
<keyword evidence="3" id="KW-0238">DNA-binding</keyword>
<dbReference type="GO" id="GO:0006355">
    <property type="term" value="P:regulation of DNA-templated transcription"/>
    <property type="evidence" value="ECO:0007669"/>
    <property type="project" value="InterPro"/>
</dbReference>